<dbReference type="AlphaFoldDB" id="A0A075LKQ8"/>
<dbReference type="PIRSF" id="PIRSF038471">
    <property type="entry name" value="MreC"/>
    <property type="match status" value="1"/>
</dbReference>
<dbReference type="InterPro" id="IPR042175">
    <property type="entry name" value="Cell/Rod_MreC_2"/>
</dbReference>
<dbReference type="OrthoDB" id="9792313at2"/>
<dbReference type="Gene3D" id="2.40.10.340">
    <property type="entry name" value="Rod shape-determining protein MreC, domain 1"/>
    <property type="match status" value="1"/>
</dbReference>
<name>A0A075LKQ8_9BACI</name>
<dbReference type="PANTHER" id="PTHR34138">
    <property type="entry name" value="CELL SHAPE-DETERMINING PROTEIN MREC"/>
    <property type="match status" value="1"/>
</dbReference>
<accession>A0A075LKQ8</accession>
<proteinExistence type="inferred from homology"/>
<comment type="similarity">
    <text evidence="1 5">Belongs to the MreC family.</text>
</comment>
<dbReference type="GO" id="GO:0005886">
    <property type="term" value="C:plasma membrane"/>
    <property type="evidence" value="ECO:0007669"/>
    <property type="project" value="TreeGrafter"/>
</dbReference>
<evidence type="ECO:0000256" key="2">
    <source>
        <dbReference type="ARBA" id="ARBA00013855"/>
    </source>
</evidence>
<evidence type="ECO:0000259" key="7">
    <source>
        <dbReference type="Pfam" id="PF04085"/>
    </source>
</evidence>
<organism evidence="8 9">
    <name type="scientific">Terribacillus saccharophilus</name>
    <dbReference type="NCBI Taxonomy" id="361277"/>
    <lineage>
        <taxon>Bacteria</taxon>
        <taxon>Bacillati</taxon>
        <taxon>Bacillota</taxon>
        <taxon>Bacilli</taxon>
        <taxon>Bacillales</taxon>
        <taxon>Bacillaceae</taxon>
        <taxon>Terribacillus</taxon>
    </lineage>
</organism>
<reference evidence="8 9" key="1">
    <citation type="submission" date="2014-07" db="EMBL/GenBank/DDBJ databases">
        <title>Complete genome sequence of a moderately halophilic bacterium Terribacillus aidingensis MP602, isolated from Cryptomeria fortunei in Tianmu mountain in China.</title>
        <authorList>
            <person name="Wang Y."/>
            <person name="Lu P."/>
            <person name="Zhang L."/>
        </authorList>
    </citation>
    <scope>NUCLEOTIDE SEQUENCE [LARGE SCALE GENOMIC DNA]</scope>
    <source>
        <strain evidence="8 9">MP602</strain>
    </source>
</reference>
<keyword evidence="3 5" id="KW-0133">Cell shape</keyword>
<dbReference type="InterPro" id="IPR042177">
    <property type="entry name" value="Cell/Rod_1"/>
</dbReference>
<keyword evidence="6" id="KW-0175">Coiled coil</keyword>
<feature type="coiled-coil region" evidence="6">
    <location>
        <begin position="85"/>
        <end position="112"/>
    </location>
</feature>
<dbReference type="PANTHER" id="PTHR34138:SF1">
    <property type="entry name" value="CELL SHAPE-DETERMINING PROTEIN MREC"/>
    <property type="match status" value="1"/>
</dbReference>
<dbReference type="GeneID" id="34220518"/>
<sequence>MNFFKKKRMFLFLIAIIILVGLIGFSTRDRSSQTLPEQIISDTVGFVQNIFSKPAQFTSTVVTNIKDLKNTYEENQVLKSKVDDYKGLMSRNQELEHQYEELQQTIDKFNQYTSMDYNPIPADVIVRSPEGWFDQLTIDKGSDDGIDTNMAVMTASGLVGKVEDVSRSTASVQLLSGFNETNRISAKIDGGENEDGDKQAPIFGLIEGYDEKDGMLLFTGVKPDLEIKKGSLVTSSGLGGVFPEGLPIGEVDSVELDEYGLSQTVHVKPTADLYDIDKVLVIDAASEDASSGNGNEGL</sequence>
<comment type="function">
    <text evidence="5">Involved in formation and maintenance of cell shape.</text>
</comment>
<dbReference type="Pfam" id="PF04085">
    <property type="entry name" value="MreC"/>
    <property type="match status" value="1"/>
</dbReference>
<evidence type="ECO:0000313" key="8">
    <source>
        <dbReference type="EMBL" id="AIF66929.1"/>
    </source>
</evidence>
<dbReference type="InterPro" id="IPR055342">
    <property type="entry name" value="MreC_beta-barrel_core"/>
</dbReference>
<dbReference type="GO" id="GO:0008360">
    <property type="term" value="P:regulation of cell shape"/>
    <property type="evidence" value="ECO:0007669"/>
    <property type="project" value="UniProtKB-KW"/>
</dbReference>
<dbReference type="EMBL" id="CP008876">
    <property type="protein sequence ID" value="AIF66929.1"/>
    <property type="molecule type" value="Genomic_DNA"/>
</dbReference>
<dbReference type="Gene3D" id="2.40.10.350">
    <property type="entry name" value="Rod shape-determining protein MreC, domain 2"/>
    <property type="match status" value="1"/>
</dbReference>
<gene>
    <name evidence="8" type="ORF">GZ22_09930</name>
</gene>
<dbReference type="HOGENOM" id="CLU_042663_1_1_9"/>
<evidence type="ECO:0000256" key="4">
    <source>
        <dbReference type="ARBA" id="ARBA00032089"/>
    </source>
</evidence>
<protein>
    <recommendedName>
        <fullName evidence="2 5">Cell shape-determining protein MreC</fullName>
    </recommendedName>
    <alternativeName>
        <fullName evidence="4 5">Cell shape protein MreC</fullName>
    </alternativeName>
</protein>
<dbReference type="NCBIfam" id="TIGR00219">
    <property type="entry name" value="mreC"/>
    <property type="match status" value="1"/>
</dbReference>
<evidence type="ECO:0000256" key="6">
    <source>
        <dbReference type="SAM" id="Coils"/>
    </source>
</evidence>
<dbReference type="RefSeq" id="WP_038561680.1">
    <property type="nucleotide sequence ID" value="NZ_CP008876.1"/>
</dbReference>
<evidence type="ECO:0000256" key="1">
    <source>
        <dbReference type="ARBA" id="ARBA00009369"/>
    </source>
</evidence>
<evidence type="ECO:0000313" key="9">
    <source>
        <dbReference type="Proteomes" id="UP000027980"/>
    </source>
</evidence>
<feature type="domain" description="Rod shape-determining protein MreC beta-barrel core" evidence="7">
    <location>
        <begin position="124"/>
        <end position="282"/>
    </location>
</feature>
<dbReference type="InterPro" id="IPR007221">
    <property type="entry name" value="MreC"/>
</dbReference>
<evidence type="ECO:0000256" key="5">
    <source>
        <dbReference type="PIRNR" id="PIRNR038471"/>
    </source>
</evidence>
<dbReference type="Proteomes" id="UP000027980">
    <property type="component" value="Chromosome"/>
</dbReference>
<evidence type="ECO:0000256" key="3">
    <source>
        <dbReference type="ARBA" id="ARBA00022960"/>
    </source>
</evidence>
<dbReference type="KEGG" id="tap:GZ22_09930"/>